<evidence type="ECO:0000256" key="4">
    <source>
        <dbReference type="ARBA" id="ARBA00022803"/>
    </source>
</evidence>
<keyword evidence="8" id="KW-1185">Reference proteome</keyword>
<evidence type="ECO:0000256" key="3">
    <source>
        <dbReference type="ARBA" id="ARBA00022737"/>
    </source>
</evidence>
<dbReference type="Gene3D" id="1.10.260.100">
    <property type="match status" value="1"/>
</dbReference>
<feature type="repeat" description="TPR" evidence="5">
    <location>
        <begin position="70"/>
        <end position="103"/>
    </location>
</feature>
<organism evidence="7 8">
    <name type="scientific">Penicillium frequentans</name>
    <dbReference type="NCBI Taxonomy" id="3151616"/>
    <lineage>
        <taxon>Eukaryota</taxon>
        <taxon>Fungi</taxon>
        <taxon>Dikarya</taxon>
        <taxon>Ascomycota</taxon>
        <taxon>Pezizomycotina</taxon>
        <taxon>Eurotiomycetes</taxon>
        <taxon>Eurotiomycetidae</taxon>
        <taxon>Eurotiales</taxon>
        <taxon>Aspergillaceae</taxon>
        <taxon>Penicillium</taxon>
    </lineage>
</organism>
<dbReference type="SUPFAM" id="SSF48452">
    <property type="entry name" value="TPR-like"/>
    <property type="match status" value="1"/>
</dbReference>
<dbReference type="Proteomes" id="UP001220324">
    <property type="component" value="Unassembled WGS sequence"/>
</dbReference>
<comment type="caution">
    <text evidence="7">The sequence shown here is derived from an EMBL/GenBank/DDBJ whole genome shotgun (WGS) entry which is preliminary data.</text>
</comment>
<dbReference type="InterPro" id="IPR019734">
    <property type="entry name" value="TPR_rpt"/>
</dbReference>
<accession>A0AAD6GBE2</accession>
<dbReference type="PANTHER" id="PTHR22904">
    <property type="entry name" value="TPR REPEAT CONTAINING PROTEIN"/>
    <property type="match status" value="1"/>
</dbReference>
<keyword evidence="7" id="KW-0346">Stress response</keyword>
<evidence type="ECO:0000256" key="2">
    <source>
        <dbReference type="ARBA" id="ARBA00022490"/>
    </source>
</evidence>
<dbReference type="SMART" id="SM00028">
    <property type="entry name" value="TPR"/>
    <property type="match status" value="3"/>
</dbReference>
<reference evidence="7 8" key="1">
    <citation type="journal article" date="2023" name="IMA Fungus">
        <title>Comparative genomic study of the Penicillium genus elucidates a diverse pangenome and 15 lateral gene transfer events.</title>
        <authorList>
            <person name="Petersen C."/>
            <person name="Sorensen T."/>
            <person name="Nielsen M.R."/>
            <person name="Sondergaard T.E."/>
            <person name="Sorensen J.L."/>
            <person name="Fitzpatrick D.A."/>
            <person name="Frisvad J.C."/>
            <person name="Nielsen K.L."/>
        </authorList>
    </citation>
    <scope>NUCLEOTIDE SEQUENCE [LARGE SCALE GENOMIC DNA]</scope>
    <source>
        <strain evidence="7 8">IBT 35679</strain>
    </source>
</reference>
<proteinExistence type="predicted"/>
<feature type="domain" description="Serine/threonine-protein kinase BSK1-like TPR repeats" evidence="6">
    <location>
        <begin position="5"/>
        <end position="71"/>
    </location>
</feature>
<keyword evidence="4 5" id="KW-0802">TPR repeat</keyword>
<evidence type="ECO:0000313" key="8">
    <source>
        <dbReference type="Proteomes" id="UP001220324"/>
    </source>
</evidence>
<feature type="repeat" description="TPR" evidence="5">
    <location>
        <begin position="36"/>
        <end position="69"/>
    </location>
</feature>
<sequence>MADALKAEGNKAFSAKDYPTAIEKFTQAIAIESENHILYSNRSAVYAAQAEYEKALEDAEKAIGIKPDWSKGYARKGAAYKGMGDLLAAHDAYEEALKIEPDNAQAKSGMSAVQRAINAEATADGVEGDPSAGLGGMFNDPGLFQKLASNPKTAPCLPMPSSWPS</sequence>
<name>A0AAD6GBE2_9EURO</name>
<gene>
    <name evidence="7" type="ORF">N7494_008559</name>
</gene>
<dbReference type="AlphaFoldDB" id="A0AAD6GBE2"/>
<dbReference type="GO" id="GO:0051879">
    <property type="term" value="F:Hsp90 protein binding"/>
    <property type="evidence" value="ECO:0007669"/>
    <property type="project" value="TreeGrafter"/>
</dbReference>
<dbReference type="Pfam" id="PF25575">
    <property type="entry name" value="TPR_BSK1_C"/>
    <property type="match status" value="1"/>
</dbReference>
<dbReference type="GO" id="GO:0005737">
    <property type="term" value="C:cytoplasm"/>
    <property type="evidence" value="ECO:0007669"/>
    <property type="project" value="UniProtKB-SubCell"/>
</dbReference>
<keyword evidence="2" id="KW-0963">Cytoplasm</keyword>
<dbReference type="PROSITE" id="PS50005">
    <property type="entry name" value="TPR"/>
    <property type="match status" value="3"/>
</dbReference>
<dbReference type="FunFam" id="1.25.40.10:FF:000020">
    <property type="entry name" value="Stress-induced phosphoprotein 1"/>
    <property type="match status" value="1"/>
</dbReference>
<evidence type="ECO:0000259" key="6">
    <source>
        <dbReference type="Pfam" id="PF25575"/>
    </source>
</evidence>
<protein>
    <submittedName>
        <fullName evidence="7">Heat shock protein sti1</fullName>
    </submittedName>
</protein>
<dbReference type="InterPro" id="IPR011990">
    <property type="entry name" value="TPR-like_helical_dom_sf"/>
</dbReference>
<evidence type="ECO:0000313" key="7">
    <source>
        <dbReference type="EMBL" id="KAJ5532007.1"/>
    </source>
</evidence>
<feature type="repeat" description="TPR" evidence="5">
    <location>
        <begin position="2"/>
        <end position="35"/>
    </location>
</feature>
<dbReference type="PANTHER" id="PTHR22904:SF523">
    <property type="entry name" value="STRESS-INDUCED-PHOSPHOPROTEIN 1"/>
    <property type="match status" value="1"/>
</dbReference>
<dbReference type="EMBL" id="JAQIZZ010000007">
    <property type="protein sequence ID" value="KAJ5532007.1"/>
    <property type="molecule type" value="Genomic_DNA"/>
</dbReference>
<evidence type="ECO:0000256" key="5">
    <source>
        <dbReference type="PROSITE-ProRule" id="PRU00339"/>
    </source>
</evidence>
<keyword evidence="3" id="KW-0677">Repeat</keyword>
<comment type="subcellular location">
    <subcellularLocation>
        <location evidence="1">Cytoplasm</location>
    </subcellularLocation>
</comment>
<dbReference type="Pfam" id="PF13181">
    <property type="entry name" value="TPR_8"/>
    <property type="match status" value="1"/>
</dbReference>
<dbReference type="InterPro" id="IPR058209">
    <property type="entry name" value="TPR_BSK1_C"/>
</dbReference>
<evidence type="ECO:0000256" key="1">
    <source>
        <dbReference type="ARBA" id="ARBA00004496"/>
    </source>
</evidence>
<dbReference type="Gene3D" id="1.25.40.10">
    <property type="entry name" value="Tetratricopeptide repeat domain"/>
    <property type="match status" value="1"/>
</dbReference>